<sequence length="207" mass="23920">MSADRFDLERVHNFFDASLKDEDDVLMDEYLSGYNEIFKFFSLMGSVFSFVSSDLKQKIEILEEFRKKDNGDKFYSIKTMMDYEKAAGLLVKTDYVSGSRTLLRLHRGLDFIREFLKSVGGLQNNDKTCHACQAAYNGTLAKYHPWLVRKGANVAMYAMPTREQLLKKVCADMDRAIEVLPQMLEVTAKVYDRTDNLYTEFDLHSLP</sequence>
<accession>A0A0K8TQX9</accession>
<dbReference type="SUPFAM" id="SSF110004">
    <property type="entry name" value="Glycolipid transfer protein, GLTP"/>
    <property type="match status" value="1"/>
</dbReference>
<name>A0A0K8TQX9_TABBR</name>
<feature type="domain" description="Glycolipid transfer protein" evidence="2">
    <location>
        <begin position="26"/>
        <end position="170"/>
    </location>
</feature>
<reference evidence="3" key="1">
    <citation type="journal article" date="2015" name="Insect Biochem. Mol. Biol.">
        <title>An insight into the sialome of the horse fly, Tabanus bromius.</title>
        <authorList>
            <person name="Ribeiro J.M."/>
            <person name="Kazimirova M."/>
            <person name="Takac P."/>
            <person name="Andersen J.F."/>
            <person name="Francischetti I.M."/>
        </authorList>
    </citation>
    <scope>NUCLEOTIDE SEQUENCE</scope>
</reference>
<dbReference type="FunFam" id="1.10.3520.10:FF:000002">
    <property type="entry name" value="Ceramide-1-phosphate transfer protein"/>
    <property type="match status" value="1"/>
</dbReference>
<evidence type="ECO:0000259" key="2">
    <source>
        <dbReference type="Pfam" id="PF08718"/>
    </source>
</evidence>
<proteinExistence type="evidence at transcript level"/>
<protein>
    <submittedName>
        <fullName evidence="3">Putative cytoplasm</fullName>
    </submittedName>
</protein>
<evidence type="ECO:0000313" key="3">
    <source>
        <dbReference type="EMBL" id="JAI16553.1"/>
    </source>
</evidence>
<evidence type="ECO:0000256" key="1">
    <source>
        <dbReference type="ARBA" id="ARBA00007148"/>
    </source>
</evidence>
<dbReference type="GO" id="GO:0032691">
    <property type="term" value="P:negative regulation of interleukin-1 beta production"/>
    <property type="evidence" value="ECO:0007669"/>
    <property type="project" value="UniProtKB-ARBA"/>
</dbReference>
<dbReference type="GO" id="GO:0005829">
    <property type="term" value="C:cytosol"/>
    <property type="evidence" value="ECO:0007669"/>
    <property type="project" value="TreeGrafter"/>
</dbReference>
<dbReference type="InterPro" id="IPR014830">
    <property type="entry name" value="Glycolipid_transfer_prot_dom"/>
</dbReference>
<dbReference type="Gene3D" id="1.10.3520.10">
    <property type="entry name" value="Glycolipid transfer protein"/>
    <property type="match status" value="1"/>
</dbReference>
<organism evidence="3">
    <name type="scientific">Tabanus bromius</name>
    <name type="common">Band-eyed brown horse fly</name>
    <dbReference type="NCBI Taxonomy" id="304241"/>
    <lineage>
        <taxon>Eukaryota</taxon>
        <taxon>Metazoa</taxon>
        <taxon>Ecdysozoa</taxon>
        <taxon>Arthropoda</taxon>
        <taxon>Hexapoda</taxon>
        <taxon>Insecta</taxon>
        <taxon>Pterygota</taxon>
        <taxon>Neoptera</taxon>
        <taxon>Endopterygota</taxon>
        <taxon>Diptera</taxon>
        <taxon>Brachycera</taxon>
        <taxon>Tabanomorpha</taxon>
        <taxon>Tabanoidea</taxon>
        <taxon>Tabanidae</taxon>
        <taxon>Tabanus</taxon>
    </lineage>
</organism>
<dbReference type="GO" id="GO:1902387">
    <property type="term" value="F:ceramide 1-phosphate binding"/>
    <property type="evidence" value="ECO:0007669"/>
    <property type="project" value="TreeGrafter"/>
</dbReference>
<dbReference type="PANTHER" id="PTHR10219">
    <property type="entry name" value="GLYCOLIPID TRANSFER PROTEIN-RELATED"/>
    <property type="match status" value="1"/>
</dbReference>
<dbReference type="GO" id="GO:0016020">
    <property type="term" value="C:membrane"/>
    <property type="evidence" value="ECO:0007669"/>
    <property type="project" value="TreeGrafter"/>
</dbReference>
<dbReference type="AlphaFoldDB" id="A0A0K8TQX9"/>
<dbReference type="Pfam" id="PF08718">
    <property type="entry name" value="GLTP"/>
    <property type="match status" value="1"/>
</dbReference>
<comment type="similarity">
    <text evidence="1">Belongs to the GLTP family.</text>
</comment>
<dbReference type="GO" id="GO:1902388">
    <property type="term" value="F:ceramide 1-phosphate transfer activity"/>
    <property type="evidence" value="ECO:0007669"/>
    <property type="project" value="TreeGrafter"/>
</dbReference>
<dbReference type="InterPro" id="IPR036497">
    <property type="entry name" value="GLTP_sf"/>
</dbReference>
<dbReference type="PANTHER" id="PTHR10219:SF43">
    <property type="entry name" value="GLYCOLIPID TRANSFER PROTEIN DOMAIN-CONTAINING PROTEIN"/>
    <property type="match status" value="1"/>
</dbReference>
<dbReference type="EMBL" id="GDAI01001050">
    <property type="protein sequence ID" value="JAI16553.1"/>
    <property type="molecule type" value="mRNA"/>
</dbReference>